<feature type="compositionally biased region" description="Basic and acidic residues" evidence="1">
    <location>
        <begin position="315"/>
        <end position="325"/>
    </location>
</feature>
<feature type="region of interest" description="Disordered" evidence="1">
    <location>
        <begin position="1"/>
        <end position="25"/>
    </location>
</feature>
<feature type="compositionally biased region" description="Basic and acidic residues" evidence="1">
    <location>
        <begin position="202"/>
        <end position="212"/>
    </location>
</feature>
<dbReference type="PANTHER" id="PTHR21616:SF2">
    <property type="entry name" value="CENTROSOME AND SPINDLE POLE-ASSOCIATED PROTEIN 1"/>
    <property type="match status" value="1"/>
</dbReference>
<reference evidence="3" key="1">
    <citation type="submission" date="2022-10" db="EMBL/GenBank/DDBJ databases">
        <title>Genome assembly of Pristionchus species.</title>
        <authorList>
            <person name="Yoshida K."/>
            <person name="Sommer R.J."/>
        </authorList>
    </citation>
    <scope>NUCLEOTIDE SEQUENCE [LARGE SCALE GENOMIC DNA]</scope>
    <source>
        <strain evidence="3">RS5460</strain>
    </source>
</reference>
<dbReference type="PANTHER" id="PTHR21616">
    <property type="entry name" value="CENTROSOME SPINDLE POLE ASSOCIATED PROTEIN"/>
    <property type="match status" value="1"/>
</dbReference>
<proteinExistence type="predicted"/>
<accession>A0AAN5IDK7</accession>
<feature type="compositionally biased region" description="Polar residues" evidence="1">
    <location>
        <begin position="334"/>
        <end position="353"/>
    </location>
</feature>
<dbReference type="GO" id="GO:0000922">
    <property type="term" value="C:spindle pole"/>
    <property type="evidence" value="ECO:0007669"/>
    <property type="project" value="InterPro"/>
</dbReference>
<dbReference type="EMBL" id="BTRK01000006">
    <property type="protein sequence ID" value="GMR60674.1"/>
    <property type="molecule type" value="Genomic_DNA"/>
</dbReference>
<evidence type="ECO:0000313" key="2">
    <source>
        <dbReference type="EMBL" id="GMR60674.1"/>
    </source>
</evidence>
<comment type="caution">
    <text evidence="2">The sequence shown here is derived from an EMBL/GenBank/DDBJ whole genome shotgun (WGS) entry which is preliminary data.</text>
</comment>
<sequence length="410" mass="46417">MRAIRTPSEDNLRRAMEEERSHHHYQPTMNHHAIDQRTHNLIAAAQSVNPFHSPYIDPVGSIIGLRVLYVDGQMCYVPVEPHVNFMINQQFGGRMGNQEHEERLQQRSIVQELQSGVSSLSEGAEMDDPPWARPHPQPANGKRGTAAWRNEPRKTSMNRQPPGGFSSDLFGTGISSAATSHSNISRRSQPVHTYEPPPAPEPRARPQQRERNYQQSEEEYNPWGRGGGGAPLRDGQGNVVADRRKLGACWSRSVDTNEPHHLEKNRVGNYVQHNRADFAYQDPFRRTSYDYAPSSSPHHQPFSFLPPLYPPSSSSHHEYPDEFVNRRGGGSSMAHATSMPSLASRQTTTNLSPADQHRAELERQIEDNRRRKEAERLKEIEMEKKEIQRMRKGARTPSAPSRVTSASGDR</sequence>
<protein>
    <submittedName>
        <fullName evidence="2">Uncharacterized protein</fullName>
    </submittedName>
</protein>
<feature type="compositionally biased region" description="Basic and acidic residues" evidence="1">
    <location>
        <begin position="7"/>
        <end position="21"/>
    </location>
</feature>
<dbReference type="GO" id="GO:0005813">
    <property type="term" value="C:centrosome"/>
    <property type="evidence" value="ECO:0007669"/>
    <property type="project" value="InterPro"/>
</dbReference>
<feature type="compositionally biased region" description="Polar residues" evidence="1">
    <location>
        <begin position="173"/>
        <end position="191"/>
    </location>
</feature>
<evidence type="ECO:0000256" key="1">
    <source>
        <dbReference type="SAM" id="MobiDB-lite"/>
    </source>
</evidence>
<evidence type="ECO:0000313" key="3">
    <source>
        <dbReference type="Proteomes" id="UP001328107"/>
    </source>
</evidence>
<dbReference type="GO" id="GO:0005874">
    <property type="term" value="C:microtubule"/>
    <property type="evidence" value="ECO:0007669"/>
    <property type="project" value="InterPro"/>
</dbReference>
<dbReference type="InterPro" id="IPR026708">
    <property type="entry name" value="CSPP1"/>
</dbReference>
<dbReference type="AlphaFoldDB" id="A0AAN5IDK7"/>
<organism evidence="2 3">
    <name type="scientific">Pristionchus mayeri</name>
    <dbReference type="NCBI Taxonomy" id="1317129"/>
    <lineage>
        <taxon>Eukaryota</taxon>
        <taxon>Metazoa</taxon>
        <taxon>Ecdysozoa</taxon>
        <taxon>Nematoda</taxon>
        <taxon>Chromadorea</taxon>
        <taxon>Rhabditida</taxon>
        <taxon>Rhabditina</taxon>
        <taxon>Diplogasteromorpha</taxon>
        <taxon>Diplogasteroidea</taxon>
        <taxon>Neodiplogasteridae</taxon>
        <taxon>Pristionchus</taxon>
    </lineage>
</organism>
<feature type="compositionally biased region" description="Basic and acidic residues" evidence="1">
    <location>
        <begin position="355"/>
        <end position="389"/>
    </location>
</feature>
<feature type="region of interest" description="Disordered" evidence="1">
    <location>
        <begin position="311"/>
        <end position="410"/>
    </location>
</feature>
<name>A0AAN5IDK7_9BILA</name>
<feature type="region of interest" description="Disordered" evidence="1">
    <location>
        <begin position="113"/>
        <end position="233"/>
    </location>
</feature>
<dbReference type="Proteomes" id="UP001328107">
    <property type="component" value="Unassembled WGS sequence"/>
</dbReference>
<feature type="compositionally biased region" description="Polar residues" evidence="1">
    <location>
        <begin position="398"/>
        <end position="410"/>
    </location>
</feature>
<gene>
    <name evidence="2" type="ORF">PMAYCL1PPCAC_30869</name>
</gene>
<dbReference type="GO" id="GO:0032467">
    <property type="term" value="P:positive regulation of cytokinesis"/>
    <property type="evidence" value="ECO:0007669"/>
    <property type="project" value="InterPro"/>
</dbReference>
<keyword evidence="3" id="KW-1185">Reference proteome</keyword>